<dbReference type="Pfam" id="PF03471">
    <property type="entry name" value="CorC_HlyC"/>
    <property type="match status" value="1"/>
</dbReference>
<protein>
    <submittedName>
        <fullName evidence="9">CBS domain-containing protein</fullName>
    </submittedName>
</protein>
<keyword evidence="10" id="KW-1185">Reference proteome</keyword>
<dbReference type="EMBL" id="ASJR01000004">
    <property type="protein sequence ID" value="ERP38876.1"/>
    <property type="molecule type" value="Genomic_DNA"/>
</dbReference>
<reference evidence="9 10" key="1">
    <citation type="journal article" date="2013" name="Environ. Microbiol.">
        <title>Genome analysis of Chitinivibrio alkaliphilus gen. nov., sp. nov., a novel extremely haloalkaliphilic anaerobic chitinolytic bacterium from the candidate phylum Termite Group 3.</title>
        <authorList>
            <person name="Sorokin D.Y."/>
            <person name="Gumerov V.M."/>
            <person name="Rakitin A.L."/>
            <person name="Beletsky A.V."/>
            <person name="Damste J.S."/>
            <person name="Muyzer G."/>
            <person name="Mardanov A.V."/>
            <person name="Ravin N.V."/>
        </authorList>
    </citation>
    <scope>NUCLEOTIDE SEQUENCE [LARGE SCALE GENOMIC DNA]</scope>
    <source>
        <strain evidence="9 10">ACht1</strain>
    </source>
</reference>
<feature type="transmembrane region" description="Helical" evidence="7">
    <location>
        <begin position="67"/>
        <end position="85"/>
    </location>
</feature>
<evidence type="ECO:0000256" key="5">
    <source>
        <dbReference type="ARBA" id="ARBA00023122"/>
    </source>
</evidence>
<dbReference type="PANTHER" id="PTHR22777">
    <property type="entry name" value="HEMOLYSIN-RELATED"/>
    <property type="match status" value="1"/>
</dbReference>
<dbReference type="InterPro" id="IPR000644">
    <property type="entry name" value="CBS_dom"/>
</dbReference>
<feature type="transmembrane region" description="Helical" evidence="7">
    <location>
        <begin position="6"/>
        <end position="32"/>
    </location>
</feature>
<feature type="transmembrane region" description="Helical" evidence="7">
    <location>
        <begin position="131"/>
        <end position="154"/>
    </location>
</feature>
<evidence type="ECO:0000313" key="10">
    <source>
        <dbReference type="Proteomes" id="UP000017148"/>
    </source>
</evidence>
<dbReference type="eggNOG" id="COG1253">
    <property type="taxonomic scope" value="Bacteria"/>
</dbReference>
<dbReference type="STRING" id="1313304.CALK_0654"/>
<evidence type="ECO:0000256" key="2">
    <source>
        <dbReference type="ARBA" id="ARBA00006337"/>
    </source>
</evidence>
<evidence type="ECO:0000259" key="8">
    <source>
        <dbReference type="PROSITE" id="PS51371"/>
    </source>
</evidence>
<dbReference type="Pfam" id="PF00571">
    <property type="entry name" value="CBS"/>
    <property type="match status" value="2"/>
</dbReference>
<feature type="domain" description="CBS" evidence="8">
    <location>
        <begin position="274"/>
        <end position="331"/>
    </location>
</feature>
<dbReference type="PROSITE" id="PS51371">
    <property type="entry name" value="CBS"/>
    <property type="match status" value="2"/>
</dbReference>
<evidence type="ECO:0000256" key="4">
    <source>
        <dbReference type="ARBA" id="ARBA00022737"/>
    </source>
</evidence>
<dbReference type="PANTHER" id="PTHR22777:SF32">
    <property type="entry name" value="UPF0053 INNER MEMBRANE PROTEIN YFJD"/>
    <property type="match status" value="1"/>
</dbReference>
<accession>U7DDB5</accession>
<dbReference type="InterPro" id="IPR005170">
    <property type="entry name" value="Transptr-assoc_dom"/>
</dbReference>
<dbReference type="SMART" id="SM01091">
    <property type="entry name" value="CorC_HlyC"/>
    <property type="match status" value="1"/>
</dbReference>
<feature type="transmembrane region" description="Helical" evidence="7">
    <location>
        <begin position="91"/>
        <end position="111"/>
    </location>
</feature>
<gene>
    <name evidence="9" type="ORF">CALK_0654</name>
</gene>
<dbReference type="SMART" id="SM00116">
    <property type="entry name" value="CBS"/>
    <property type="match status" value="2"/>
</dbReference>
<dbReference type="GO" id="GO:0005886">
    <property type="term" value="C:plasma membrane"/>
    <property type="evidence" value="ECO:0007669"/>
    <property type="project" value="UniProtKB-SubCell"/>
</dbReference>
<evidence type="ECO:0000313" key="9">
    <source>
        <dbReference type="EMBL" id="ERP38876.1"/>
    </source>
</evidence>
<dbReference type="Gene3D" id="3.30.465.10">
    <property type="match status" value="1"/>
</dbReference>
<sequence>MNEISLFILVLYIVSLLALSLLSTIKGVFLYAQREYLKLESELLRFIAGKILRLSQQKIQVSSTISFAKTFFTAVNILSCFFIIYPLKEHQLHTALLTMGISIVLLPIGTYSIPKIVSQTSQARYMVPAYFFYRIINILFLPFTALMFLSTLVISKFRGDSGYFDFLSEEEQRILDDAGIQEDGLDDTEKQMIHNIFNFDKTSVREIMLPRIDIEGVEINTLPQKALESISEMGHSRIPVYTENIDRIVGILYVKDIMAWISKHPSNPWSIKDLMRPAHFVPINKELADLMADMKAQRSHMVVVVDEYGGTAGLVTMEDILEEIVGEIHDEHDEHHEPLQKIGDTTYIADPHIELDDLCERLHYNFDYKNDKYNTLGGLVYYELGDVPKQHTTFRYQALTIEITKMDKQRIEEIQLELGQESSDTSGE</sequence>
<name>U7DDB5_9BACT</name>
<dbReference type="SUPFAM" id="SSF56176">
    <property type="entry name" value="FAD-binding/transporter-associated domain-like"/>
    <property type="match status" value="1"/>
</dbReference>
<keyword evidence="7" id="KW-0472">Membrane</keyword>
<evidence type="ECO:0000256" key="7">
    <source>
        <dbReference type="SAM" id="Phobius"/>
    </source>
</evidence>
<proteinExistence type="inferred from homology"/>
<organism evidence="9 10">
    <name type="scientific">Chitinivibrio alkaliphilus ACht1</name>
    <dbReference type="NCBI Taxonomy" id="1313304"/>
    <lineage>
        <taxon>Bacteria</taxon>
        <taxon>Pseudomonadati</taxon>
        <taxon>Fibrobacterota</taxon>
        <taxon>Chitinivibrionia</taxon>
        <taxon>Chitinivibrionales</taxon>
        <taxon>Chitinivibrionaceae</taxon>
        <taxon>Chitinivibrio</taxon>
    </lineage>
</organism>
<keyword evidence="7" id="KW-0812">Transmembrane</keyword>
<dbReference type="OrthoDB" id="9798188at2"/>
<feature type="domain" description="CBS" evidence="8">
    <location>
        <begin position="208"/>
        <end position="271"/>
    </location>
</feature>
<keyword evidence="3" id="KW-1003">Cell membrane</keyword>
<dbReference type="SUPFAM" id="SSF54631">
    <property type="entry name" value="CBS-domain pair"/>
    <property type="match status" value="1"/>
</dbReference>
<comment type="caution">
    <text evidence="9">The sequence shown here is derived from an EMBL/GenBank/DDBJ whole genome shotgun (WGS) entry which is preliminary data.</text>
</comment>
<evidence type="ECO:0000256" key="3">
    <source>
        <dbReference type="ARBA" id="ARBA00022475"/>
    </source>
</evidence>
<dbReference type="PATRIC" id="fig|1313304.3.peg.627"/>
<dbReference type="RefSeq" id="WP_022636175.1">
    <property type="nucleotide sequence ID" value="NZ_ASJR01000004.1"/>
</dbReference>
<comment type="subcellular location">
    <subcellularLocation>
        <location evidence="1">Cell membrane</location>
        <topology evidence="1">Multi-pass membrane protein</topology>
    </subcellularLocation>
</comment>
<dbReference type="InterPro" id="IPR044751">
    <property type="entry name" value="Ion_transp-like_CBS"/>
</dbReference>
<dbReference type="AlphaFoldDB" id="U7DDB5"/>
<dbReference type="InterPro" id="IPR016169">
    <property type="entry name" value="FAD-bd_PCMH_sub2"/>
</dbReference>
<keyword evidence="5 6" id="KW-0129">CBS domain</keyword>
<dbReference type="FunFam" id="3.10.580.10:FF:000002">
    <property type="entry name" value="Magnesium/cobalt efflux protein CorC"/>
    <property type="match status" value="1"/>
</dbReference>
<dbReference type="Gene3D" id="3.10.580.10">
    <property type="entry name" value="CBS-domain"/>
    <property type="match status" value="1"/>
</dbReference>
<keyword evidence="7" id="KW-1133">Transmembrane helix</keyword>
<dbReference type="GO" id="GO:0050660">
    <property type="term" value="F:flavin adenine dinucleotide binding"/>
    <property type="evidence" value="ECO:0007669"/>
    <property type="project" value="InterPro"/>
</dbReference>
<keyword evidence="4" id="KW-0677">Repeat</keyword>
<dbReference type="InterPro" id="IPR036318">
    <property type="entry name" value="FAD-bd_PCMH-like_sf"/>
</dbReference>
<dbReference type="Proteomes" id="UP000017148">
    <property type="component" value="Unassembled WGS sequence"/>
</dbReference>
<evidence type="ECO:0000256" key="1">
    <source>
        <dbReference type="ARBA" id="ARBA00004651"/>
    </source>
</evidence>
<dbReference type="CDD" id="cd04590">
    <property type="entry name" value="CBS_pair_CorC_HlyC_assoc"/>
    <property type="match status" value="1"/>
</dbReference>
<evidence type="ECO:0000256" key="6">
    <source>
        <dbReference type="PROSITE-ProRule" id="PRU00703"/>
    </source>
</evidence>
<dbReference type="InterPro" id="IPR046342">
    <property type="entry name" value="CBS_dom_sf"/>
</dbReference>
<comment type="similarity">
    <text evidence="2">Belongs to the UPF0053 family.</text>
</comment>